<evidence type="ECO:0000313" key="1">
    <source>
        <dbReference type="EMBL" id="MDT1062014.1"/>
    </source>
</evidence>
<evidence type="ECO:0000313" key="2">
    <source>
        <dbReference type="Proteomes" id="UP001251085"/>
    </source>
</evidence>
<protein>
    <submittedName>
        <fullName evidence="1">Uncharacterized protein</fullName>
    </submittedName>
</protein>
<sequence>MSARQGSIRNFVLVYSEAGDPTREETAEVLDHLKSVKAQEVIPGTIKVTGRQSEVEKCLDGLNQWELSSEKILAFDPPHKSQLR</sequence>
<comment type="caution">
    <text evidence="1">The sequence shown here is derived from an EMBL/GenBank/DDBJ whole genome shotgun (WGS) entry which is preliminary data.</text>
</comment>
<organism evidence="1 2">
    <name type="scientific">Paracoccus broussonetiae</name>
    <dbReference type="NCBI Taxonomy" id="3075834"/>
    <lineage>
        <taxon>Bacteria</taxon>
        <taxon>Pseudomonadati</taxon>
        <taxon>Pseudomonadota</taxon>
        <taxon>Alphaproteobacteria</taxon>
        <taxon>Rhodobacterales</taxon>
        <taxon>Paracoccaceae</taxon>
        <taxon>Paracoccus</taxon>
    </lineage>
</organism>
<dbReference type="EMBL" id="JAVRQI010000006">
    <property type="protein sequence ID" value="MDT1062014.1"/>
    <property type="molecule type" value="Genomic_DNA"/>
</dbReference>
<dbReference type="RefSeq" id="WP_311759113.1">
    <property type="nucleotide sequence ID" value="NZ_JAVRQI010000006.1"/>
</dbReference>
<keyword evidence="2" id="KW-1185">Reference proteome</keyword>
<dbReference type="Proteomes" id="UP001251085">
    <property type="component" value="Unassembled WGS sequence"/>
</dbReference>
<name>A0ABU3ECQ2_9RHOB</name>
<proteinExistence type="predicted"/>
<reference evidence="2" key="1">
    <citation type="submission" date="2023-07" db="EMBL/GenBank/DDBJ databases">
        <title>Characterization of two Paracoccaceae strains isolated from Phycosphere and proposal of Xinfangfangia lacusdiani sp. nov.</title>
        <authorList>
            <person name="Deng Y."/>
            <person name="Zhang Y.Q."/>
        </authorList>
    </citation>
    <scope>NUCLEOTIDE SEQUENCE [LARGE SCALE GENOMIC DNA]</scope>
    <source>
        <strain evidence="2">CPCC 101403</strain>
    </source>
</reference>
<gene>
    <name evidence="1" type="ORF">RM190_09115</name>
</gene>
<accession>A0ABU3ECQ2</accession>